<feature type="domain" description="VPS9" evidence="3">
    <location>
        <begin position="418"/>
        <end position="563"/>
    </location>
</feature>
<organism evidence="4 5">
    <name type="scientific">Lagenidium giganteum</name>
    <dbReference type="NCBI Taxonomy" id="4803"/>
    <lineage>
        <taxon>Eukaryota</taxon>
        <taxon>Sar</taxon>
        <taxon>Stramenopiles</taxon>
        <taxon>Oomycota</taxon>
        <taxon>Peronosporomycetes</taxon>
        <taxon>Pythiales</taxon>
        <taxon>Pythiaceae</taxon>
    </lineage>
</organism>
<dbReference type="Gene3D" id="3.30.1520.10">
    <property type="entry name" value="Phox-like domain"/>
    <property type="match status" value="1"/>
</dbReference>
<keyword evidence="5" id="KW-1185">Reference proteome</keyword>
<dbReference type="GO" id="GO:0035091">
    <property type="term" value="F:phosphatidylinositol binding"/>
    <property type="evidence" value="ECO:0007669"/>
    <property type="project" value="InterPro"/>
</dbReference>
<comment type="caution">
    <text evidence="4">The sequence shown here is derived from an EMBL/GenBank/DDBJ whole genome shotgun (WGS) entry which is preliminary data.</text>
</comment>
<evidence type="ECO:0000313" key="5">
    <source>
        <dbReference type="Proteomes" id="UP001146120"/>
    </source>
</evidence>
<evidence type="ECO:0000313" key="4">
    <source>
        <dbReference type="EMBL" id="DAZ94782.1"/>
    </source>
</evidence>
<dbReference type="SUPFAM" id="SSF109993">
    <property type="entry name" value="VPS9 domain"/>
    <property type="match status" value="1"/>
</dbReference>
<dbReference type="Proteomes" id="UP001146120">
    <property type="component" value="Unassembled WGS sequence"/>
</dbReference>
<reference evidence="4" key="1">
    <citation type="submission" date="2022-11" db="EMBL/GenBank/DDBJ databases">
        <authorList>
            <person name="Morgan W.R."/>
            <person name="Tartar A."/>
        </authorList>
    </citation>
    <scope>NUCLEOTIDE SEQUENCE</scope>
    <source>
        <strain evidence="4">ARSEF 373</strain>
    </source>
</reference>
<dbReference type="PROSITE" id="PS51205">
    <property type="entry name" value="VPS9"/>
    <property type="match status" value="1"/>
</dbReference>
<evidence type="ECO:0000256" key="1">
    <source>
        <dbReference type="SAM" id="MobiDB-lite"/>
    </source>
</evidence>
<dbReference type="InterPro" id="IPR036871">
    <property type="entry name" value="PX_dom_sf"/>
</dbReference>
<evidence type="ECO:0008006" key="6">
    <source>
        <dbReference type="Google" id="ProtNLM"/>
    </source>
</evidence>
<feature type="compositionally biased region" description="Basic and acidic residues" evidence="1">
    <location>
        <begin position="71"/>
        <end position="84"/>
    </location>
</feature>
<evidence type="ECO:0000259" key="2">
    <source>
        <dbReference type="PROSITE" id="PS50195"/>
    </source>
</evidence>
<dbReference type="Pfam" id="PF00787">
    <property type="entry name" value="PX"/>
    <property type="match status" value="1"/>
</dbReference>
<feature type="domain" description="PX" evidence="2">
    <location>
        <begin position="153"/>
        <end position="275"/>
    </location>
</feature>
<feature type="region of interest" description="Disordered" evidence="1">
    <location>
        <begin position="63"/>
        <end position="94"/>
    </location>
</feature>
<dbReference type="EMBL" id="DAKRPA010000232">
    <property type="protein sequence ID" value="DAZ94782.1"/>
    <property type="molecule type" value="Genomic_DNA"/>
</dbReference>
<dbReference type="InterPro" id="IPR001683">
    <property type="entry name" value="PX_dom"/>
</dbReference>
<dbReference type="PROSITE" id="PS50195">
    <property type="entry name" value="PX"/>
    <property type="match status" value="1"/>
</dbReference>
<dbReference type="PANTHER" id="PTHR28069">
    <property type="entry name" value="GH20023P"/>
    <property type="match status" value="1"/>
</dbReference>
<feature type="compositionally biased region" description="Low complexity" evidence="1">
    <location>
        <begin position="85"/>
        <end position="94"/>
    </location>
</feature>
<proteinExistence type="predicted"/>
<evidence type="ECO:0000259" key="3">
    <source>
        <dbReference type="PROSITE" id="PS51205"/>
    </source>
</evidence>
<dbReference type="Pfam" id="PF20179">
    <property type="entry name" value="MSS51_C"/>
    <property type="match status" value="1"/>
</dbReference>
<gene>
    <name evidence="4" type="ORF">N0F65_002395</name>
</gene>
<name>A0AAV2YNC5_9STRA</name>
<dbReference type="InterPro" id="IPR003123">
    <property type="entry name" value="VPS9"/>
</dbReference>
<dbReference type="CDD" id="cd06093">
    <property type="entry name" value="PX_domain"/>
    <property type="match status" value="1"/>
</dbReference>
<dbReference type="AlphaFoldDB" id="A0AAV2YNC5"/>
<reference evidence="4" key="2">
    <citation type="journal article" date="2023" name="Microbiol Resour">
        <title>Decontamination and Annotation of the Draft Genome Sequence of the Oomycete Lagenidium giganteum ARSEF 373.</title>
        <authorList>
            <person name="Morgan W.R."/>
            <person name="Tartar A."/>
        </authorList>
    </citation>
    <scope>NUCLEOTIDE SEQUENCE</scope>
    <source>
        <strain evidence="4">ARSEF 373</strain>
    </source>
</reference>
<dbReference type="PANTHER" id="PTHR28069:SF1">
    <property type="entry name" value="PROTEIN MSS51, MITOCHONDRIAL"/>
    <property type="match status" value="1"/>
</dbReference>
<sequence length="807" mass="90557">MGADMKAGGEQVAKKCRHVRKPKAEAQVALSGSTLTTHVVWKIAMKLSMQHESRILQHVSRSMVGMGSHKHHDDAEGTQRRLENESAYSESSEARASFSRSSLSSRDGCSPHPIFPPFPGIDFLSPQNSRKRARGIPMTSYVRWSHPGLRPGLSVRVVRAEVINAVPSVTEYVLQVVDLHTKVFWIVKKRFHEFYLLRKKIRALVRASATDFEQLKHLLELPFPRRRFRQAGVDAISRRMEELELFLRNVAAVEPVSRIHVSILTEFQLEMCSAEFIASLQKIDTSGEPVEPKWLSYDLFTSLNSCATVEGHTCYKFLQAFRNRCAFIEAAVCPQCKNFAEKAMATEALRDLRNVVTSIEKYVMDNLGSHYGKAMAEACETTNVEAAIEECVHHAVEDTILIALERPISFLVGVSIDAAIEERLAANIEKMRGRSQTEFGIPVQLQSDDDWGKSCHHLSMIDERSLPSEKIQELLRSALEVFRSCGAKNLEWSESSALTADDYLPIHIYVVVHSGLRRPLMTKELLGAMIHPSKMLGEDTLRQLEFTHAARQFGRTAEAKHFLNQVSTAERHSKSSRPTSWTDFVQAIPGCEAYVSQESAVALVSAAYSFPLTLAMAIADIHDKSPLPGNINVLVVGARAEAMLPVALWNEVSILHPVTSINLVFIGDHVPVRSARHSRVQVHERLSIRTVTGFYHELELDVVPDVVVMFNPGIGHPHLKKHWAPTIHQLLHKDGPPVLMSSFSQQDQARDIAMLEDLFPSNESTSSLEYLVKPQVNPFRSLQYHVDPTDPYNPVQVNQRVLLVRAK</sequence>
<dbReference type="Gene3D" id="1.20.1050.80">
    <property type="entry name" value="VPS9 domain"/>
    <property type="match status" value="1"/>
</dbReference>
<accession>A0AAV2YNC5</accession>
<protein>
    <recommendedName>
        <fullName evidence="6">PX domain-containing protein</fullName>
    </recommendedName>
</protein>
<dbReference type="InterPro" id="IPR046824">
    <property type="entry name" value="Mss51-like_C"/>
</dbReference>
<dbReference type="Pfam" id="PF02204">
    <property type="entry name" value="VPS9"/>
    <property type="match status" value="1"/>
</dbReference>
<dbReference type="InterPro" id="IPR037191">
    <property type="entry name" value="VPS9_dom_sf"/>
</dbReference>
<dbReference type="SUPFAM" id="SSF64268">
    <property type="entry name" value="PX domain"/>
    <property type="match status" value="1"/>
</dbReference>